<name>A0A814Q1B0_9BILA</name>
<feature type="region of interest" description="Disordered" evidence="1">
    <location>
        <begin position="46"/>
        <end position="81"/>
    </location>
</feature>
<protein>
    <submittedName>
        <fullName evidence="2">Uncharacterized protein</fullName>
    </submittedName>
</protein>
<evidence type="ECO:0000256" key="1">
    <source>
        <dbReference type="SAM" id="MobiDB-lite"/>
    </source>
</evidence>
<gene>
    <name evidence="2" type="ORF">OXX778_LOCUS21744</name>
</gene>
<proteinExistence type="predicted"/>
<keyword evidence="3" id="KW-1185">Reference proteome</keyword>
<organism evidence="2 3">
    <name type="scientific">Brachionus calyciflorus</name>
    <dbReference type="NCBI Taxonomy" id="104777"/>
    <lineage>
        <taxon>Eukaryota</taxon>
        <taxon>Metazoa</taxon>
        <taxon>Spiralia</taxon>
        <taxon>Gnathifera</taxon>
        <taxon>Rotifera</taxon>
        <taxon>Eurotatoria</taxon>
        <taxon>Monogononta</taxon>
        <taxon>Pseudotrocha</taxon>
        <taxon>Ploima</taxon>
        <taxon>Brachionidae</taxon>
        <taxon>Brachionus</taxon>
    </lineage>
</organism>
<feature type="region of interest" description="Disordered" evidence="1">
    <location>
        <begin position="1"/>
        <end position="23"/>
    </location>
</feature>
<dbReference type="EMBL" id="CAJNOC010008326">
    <property type="protein sequence ID" value="CAF1113893.1"/>
    <property type="molecule type" value="Genomic_DNA"/>
</dbReference>
<evidence type="ECO:0000313" key="2">
    <source>
        <dbReference type="EMBL" id="CAF1113893.1"/>
    </source>
</evidence>
<comment type="caution">
    <text evidence="2">The sequence shown here is derived from an EMBL/GenBank/DDBJ whole genome shotgun (WGS) entry which is preliminary data.</text>
</comment>
<feature type="compositionally biased region" description="Polar residues" evidence="1">
    <location>
        <begin position="57"/>
        <end position="66"/>
    </location>
</feature>
<dbReference type="AlphaFoldDB" id="A0A814Q1B0"/>
<dbReference type="Proteomes" id="UP000663879">
    <property type="component" value="Unassembled WGS sequence"/>
</dbReference>
<accession>A0A814Q1B0</accession>
<sequence length="147" mass="16555">MVRVFPDDGEYASDNESDKHSDSGFVFRSLNGDDICLAGNCDFSEKENEDDEDDTVGCSSESNSLTKKIGNDDTDQESESDIEGLNHKIDNLKIKDIKSRVFIFKKVSQVIPEQSEKTEFQVRKALSAKKVQFTAISVYIFLKARKD</sequence>
<feature type="compositionally biased region" description="Acidic residues" evidence="1">
    <location>
        <begin position="72"/>
        <end position="81"/>
    </location>
</feature>
<reference evidence="2" key="1">
    <citation type="submission" date="2021-02" db="EMBL/GenBank/DDBJ databases">
        <authorList>
            <person name="Nowell W R."/>
        </authorList>
    </citation>
    <scope>NUCLEOTIDE SEQUENCE</scope>
    <source>
        <strain evidence="2">Ploen Becks lab</strain>
    </source>
</reference>
<evidence type="ECO:0000313" key="3">
    <source>
        <dbReference type="Proteomes" id="UP000663879"/>
    </source>
</evidence>